<dbReference type="CDD" id="cd02583">
    <property type="entry name" value="RNAP_III_RPC1_N"/>
    <property type="match status" value="1"/>
</dbReference>
<dbReference type="FunFam" id="1.10.150.390:FF:000004">
    <property type="entry name" value="DNA-directed RNA polymerase subunit"/>
    <property type="match status" value="1"/>
</dbReference>
<dbReference type="Gene3D" id="1.10.274.100">
    <property type="entry name" value="RNA polymerase Rpb1, domain 3"/>
    <property type="match status" value="1"/>
</dbReference>
<name>A0A1Z5JM39_FISSO</name>
<feature type="domain" description="RNA polymerase N-terminal" evidence="15">
    <location>
        <begin position="259"/>
        <end position="563"/>
    </location>
</feature>
<evidence type="ECO:0000313" key="17">
    <source>
        <dbReference type="Proteomes" id="UP000198406"/>
    </source>
</evidence>
<comment type="subcellular location">
    <subcellularLocation>
        <location evidence="1">Nucleus</location>
    </subcellularLocation>
</comment>
<evidence type="ECO:0000256" key="8">
    <source>
        <dbReference type="ARBA" id="ARBA00022833"/>
    </source>
</evidence>
<evidence type="ECO:0000256" key="2">
    <source>
        <dbReference type="ARBA" id="ARBA00006460"/>
    </source>
</evidence>
<evidence type="ECO:0000256" key="11">
    <source>
        <dbReference type="ARBA" id="ARBA00023242"/>
    </source>
</evidence>
<gene>
    <name evidence="16" type="ORF">FisN_12Lh236</name>
</gene>
<comment type="similarity">
    <text evidence="2 14">Belongs to the RNA polymerase beta' chain family.</text>
</comment>
<evidence type="ECO:0000313" key="16">
    <source>
        <dbReference type="EMBL" id="GAX15067.1"/>
    </source>
</evidence>
<dbReference type="Pfam" id="PF00623">
    <property type="entry name" value="RNA_pol_Rpb1_2"/>
    <property type="match status" value="1"/>
</dbReference>
<dbReference type="Gene3D" id="1.10.132.30">
    <property type="match status" value="1"/>
</dbReference>
<dbReference type="Gene3D" id="4.10.860.120">
    <property type="entry name" value="RNA polymerase II, clamp domain"/>
    <property type="match status" value="1"/>
</dbReference>
<evidence type="ECO:0000256" key="6">
    <source>
        <dbReference type="ARBA" id="ARBA00022695"/>
    </source>
</evidence>
<dbReference type="PANTHER" id="PTHR48446">
    <property type="entry name" value="DNA-DIRECTED RNA POLYMERASE SUBUNIT BETA' N-TERMINAL SECTION"/>
    <property type="match status" value="1"/>
</dbReference>
<evidence type="ECO:0000256" key="14">
    <source>
        <dbReference type="RuleBase" id="RU004279"/>
    </source>
</evidence>
<dbReference type="FunFam" id="1.10.274.100:FF:000008">
    <property type="entry name" value="DNA-directed RNA polymerase subunit"/>
    <property type="match status" value="1"/>
</dbReference>
<dbReference type="InParanoid" id="A0A1Z5JM39"/>
<sequence>MMQLKVKEHDDPEGSKGLVKGDIMPKRISHLQFGILSPSEMQRLAEFQVSSRDLFRMPSRTPAPGGCLDPRLGVSDKLSSCATCKKKLVDCAGHFGYIKLALPVFHIGFFRHTLHLLQCVCKSCARVLLADTERDIHLQRMRNPKTDALGKAGLFKRLVDNCKKVRTCPSCGTYNGTVKKVTGGPTLRIVHERWKDEDEYADLLANFEHTMEHNPDIESAVKGMTHEDLLPTKVVELFSRITDRDCEVLWMDPMIGRPENLILKHLLVPPVPIRPSVAMDVGGGSNEDDLTVKLQEIIDVNVALELALQKGPQTRTIMEEWDFLQAQVAQYINGEMPGMQRPMGAKPMRGLCQRLKGKQGRFRGNLSGKRVDFSARTVISPDPNLRVDQVGVPKRVAITMTYPERVSRYNIQKLRGRVRNGPEVHPGANMIRLKDGNFVKSLAFCDREAAAKNLKIGDIVERHMEDDDIVLFNRQPSLHKVSIMAHRVKVLDWKTFRFNTCACAPYNADFDGDEMNMHLPQTEEARTEASLLMGVKNNLITPRNGEPLVAASQDFLSAAYILTQKNRFYDKERFCQLISYYSNAEEEIELPPPTILKPIALWTGKQVFTAMLSPNSASKVRVNLETREKNYASNEHFCKNDGWVSFRDGELISGNVAKKTLGDGSKTGLLFILLRDFGVDAAAKCMDRWSHFCSRFMGGHCGLSIGISDVTPSDKLQQIKHDILLAGYQKAESSIRQYESGELELRPGCDLLQSLEEILNGILGRLRESAGQEAMKALPWSNTPRIMADCGSKGSPLNISQMIACVGQQAVGGMRIQNGFVNRTLPHFEYHSLTPAAKGFVANSFYSGLHPTEFFFHAQGGREGLVDTAVKTAETGYMARRLMKALEDLSLQYDSSVRNSENTVVQFTYGDDGLHPDKMENNDRPVDFERLRMRIRETYPCFDEKALRADDLIKRVEDILLEKRFQDLLPTGKVFLQEIRDYFAKLASKQKQLIEETGSDEDLNSRTWHSSRVTKTQLDLLLHSALEKCVVAYVEPGEAIGAIGAQSISEPGTQMTLKTFHFSGISSMNVTLGVPRLKEIINAAKLISTPIITAKLEREDNKVAARIVKAGIEKTTLGEVSKRMKEVYSPKGNYISIELDMDAIEQLKLNIDVFSVRNSILKGTRGTTRNATLRQLKEEHVLVKKGSNAKLRVMVPSNTGRTSRSEKKATSEYFTMQMLKTVLPEVIVQGIPSVNRAVINESEKNGIVRYNLLMEGYGLAEVIGCPGIDGLNTSTNHILEVETVLGVEAARTQISAEIWNIMSAYGIGIDTRHLLLLSDVMTFKGEVLGITRFGVSKMRESVLMLASFEKTTDHLFDAAVHGRTDAIVGVSECIIMGMEVPVGTGLPSLFWKCMP</sequence>
<protein>
    <recommendedName>
        <fullName evidence="14">DNA-directed RNA polymerase subunit</fullName>
        <ecNumber evidence="14">2.7.7.6</ecNumber>
    </recommendedName>
</protein>
<reference evidence="16 17" key="1">
    <citation type="journal article" date="2015" name="Plant Cell">
        <title>Oil accumulation by the oleaginous diatom Fistulifera solaris as revealed by the genome and transcriptome.</title>
        <authorList>
            <person name="Tanaka T."/>
            <person name="Maeda Y."/>
            <person name="Veluchamy A."/>
            <person name="Tanaka M."/>
            <person name="Abida H."/>
            <person name="Marechal E."/>
            <person name="Bowler C."/>
            <person name="Muto M."/>
            <person name="Sunaga Y."/>
            <person name="Tanaka M."/>
            <person name="Yoshino T."/>
            <person name="Taniguchi T."/>
            <person name="Fukuda Y."/>
            <person name="Nemoto M."/>
            <person name="Matsumoto M."/>
            <person name="Wong P.S."/>
            <person name="Aburatani S."/>
            <person name="Fujibuchi W."/>
        </authorList>
    </citation>
    <scope>NUCLEOTIDE SEQUENCE [LARGE SCALE GENOMIC DNA]</scope>
    <source>
        <strain evidence="16 17">JPCC DA0580</strain>
    </source>
</reference>
<dbReference type="InterPro" id="IPR035697">
    <property type="entry name" value="RNAP_III_RPC1_N"/>
</dbReference>
<dbReference type="Gene3D" id="1.10.150.390">
    <property type="match status" value="1"/>
</dbReference>
<dbReference type="Gene3D" id="6.10.250.2940">
    <property type="match status" value="1"/>
</dbReference>
<evidence type="ECO:0000256" key="5">
    <source>
        <dbReference type="ARBA" id="ARBA00022679"/>
    </source>
</evidence>
<dbReference type="SUPFAM" id="SSF64484">
    <property type="entry name" value="beta and beta-prime subunits of DNA dependent RNA-polymerase"/>
    <property type="match status" value="1"/>
</dbReference>
<dbReference type="InterPro" id="IPR038120">
    <property type="entry name" value="Rpb1_funnel_sf"/>
</dbReference>
<dbReference type="InterPro" id="IPR007066">
    <property type="entry name" value="RNA_pol_Rpb1_3"/>
</dbReference>
<dbReference type="EC" id="2.7.7.6" evidence="14"/>
<evidence type="ECO:0000256" key="1">
    <source>
        <dbReference type="ARBA" id="ARBA00004123"/>
    </source>
</evidence>
<dbReference type="InterPro" id="IPR044893">
    <property type="entry name" value="RNA_pol_Rpb1_clamp_domain"/>
</dbReference>
<dbReference type="SMART" id="SM00663">
    <property type="entry name" value="RPOLA_N"/>
    <property type="match status" value="1"/>
</dbReference>
<dbReference type="GO" id="GO:0003899">
    <property type="term" value="F:DNA-directed RNA polymerase activity"/>
    <property type="evidence" value="ECO:0007669"/>
    <property type="project" value="UniProtKB-EC"/>
</dbReference>
<keyword evidence="4 14" id="KW-0240">DNA-directed RNA polymerase</keyword>
<dbReference type="EMBL" id="BDSP01000087">
    <property type="protein sequence ID" value="GAX15067.1"/>
    <property type="molecule type" value="Genomic_DNA"/>
</dbReference>
<dbReference type="Gene3D" id="3.30.1490.180">
    <property type="entry name" value="RNA polymerase ii"/>
    <property type="match status" value="1"/>
</dbReference>
<dbReference type="FunFam" id="2.40.40.20:FF:000019">
    <property type="entry name" value="DNA-directed RNA polymerase II subunit RPB1"/>
    <property type="match status" value="1"/>
</dbReference>
<organism evidence="16 17">
    <name type="scientific">Fistulifera solaris</name>
    <name type="common">Oleaginous diatom</name>
    <dbReference type="NCBI Taxonomy" id="1519565"/>
    <lineage>
        <taxon>Eukaryota</taxon>
        <taxon>Sar</taxon>
        <taxon>Stramenopiles</taxon>
        <taxon>Ochrophyta</taxon>
        <taxon>Bacillariophyta</taxon>
        <taxon>Bacillariophyceae</taxon>
        <taxon>Bacillariophycidae</taxon>
        <taxon>Naviculales</taxon>
        <taxon>Naviculaceae</taxon>
        <taxon>Fistulifera</taxon>
    </lineage>
</organism>
<dbReference type="GO" id="GO:0000428">
    <property type="term" value="C:DNA-directed RNA polymerase complex"/>
    <property type="evidence" value="ECO:0007669"/>
    <property type="project" value="UniProtKB-KW"/>
</dbReference>
<keyword evidence="5 14" id="KW-0808">Transferase</keyword>
<evidence type="ECO:0000256" key="7">
    <source>
        <dbReference type="ARBA" id="ARBA00022723"/>
    </source>
</evidence>
<dbReference type="Pfam" id="PF05000">
    <property type="entry name" value="RNA_pol_Rpb1_4"/>
    <property type="match status" value="1"/>
</dbReference>
<keyword evidence="9" id="KW-0460">Magnesium</keyword>
<keyword evidence="7" id="KW-0479">Metal-binding</keyword>
<keyword evidence="10 14" id="KW-0804">Transcription</keyword>
<evidence type="ECO:0000256" key="4">
    <source>
        <dbReference type="ARBA" id="ARBA00022478"/>
    </source>
</evidence>
<dbReference type="GO" id="GO:0046872">
    <property type="term" value="F:metal ion binding"/>
    <property type="evidence" value="ECO:0007669"/>
    <property type="project" value="UniProtKB-KW"/>
</dbReference>
<dbReference type="InterPro" id="IPR007081">
    <property type="entry name" value="RNA_pol_Rpb1_5"/>
</dbReference>
<dbReference type="PANTHER" id="PTHR48446:SF1">
    <property type="entry name" value="DNA-DIRECTED RNA POLYMERASE SUBUNIT BETA' N-TERMINAL SECTION"/>
    <property type="match status" value="1"/>
</dbReference>
<evidence type="ECO:0000256" key="10">
    <source>
        <dbReference type="ARBA" id="ARBA00023163"/>
    </source>
</evidence>
<dbReference type="CDD" id="cd02736">
    <property type="entry name" value="RNAP_III_Rpc1_C"/>
    <property type="match status" value="1"/>
</dbReference>
<dbReference type="InterPro" id="IPR007083">
    <property type="entry name" value="RNA_pol_Rpb1_4"/>
</dbReference>
<dbReference type="Proteomes" id="UP000198406">
    <property type="component" value="Unassembled WGS sequence"/>
</dbReference>
<dbReference type="InterPro" id="IPR007080">
    <property type="entry name" value="RNA_pol_Rpb1_1"/>
</dbReference>
<dbReference type="InterPro" id="IPR006592">
    <property type="entry name" value="RNA_pol_N"/>
</dbReference>
<dbReference type="InterPro" id="IPR000722">
    <property type="entry name" value="RNA_pol_asu"/>
</dbReference>
<comment type="catalytic activity">
    <reaction evidence="12 14">
        <text>RNA(n) + a ribonucleoside 5'-triphosphate = RNA(n+1) + diphosphate</text>
        <dbReference type="Rhea" id="RHEA:21248"/>
        <dbReference type="Rhea" id="RHEA-COMP:14527"/>
        <dbReference type="Rhea" id="RHEA-COMP:17342"/>
        <dbReference type="ChEBI" id="CHEBI:33019"/>
        <dbReference type="ChEBI" id="CHEBI:61557"/>
        <dbReference type="ChEBI" id="CHEBI:140395"/>
        <dbReference type="EC" id="2.7.7.6"/>
    </reaction>
</comment>
<dbReference type="Pfam" id="PF04998">
    <property type="entry name" value="RNA_pol_Rpb1_5"/>
    <property type="match status" value="1"/>
</dbReference>
<proteinExistence type="inferred from homology"/>
<keyword evidence="11" id="KW-0539">Nucleus</keyword>
<evidence type="ECO:0000259" key="15">
    <source>
        <dbReference type="SMART" id="SM00663"/>
    </source>
</evidence>
<dbReference type="Pfam" id="PF04983">
    <property type="entry name" value="RNA_pol_Rpb1_3"/>
    <property type="match status" value="1"/>
</dbReference>
<dbReference type="InterPro" id="IPR035698">
    <property type="entry name" value="RNAP_III_Rpc1_C"/>
</dbReference>
<comment type="function">
    <text evidence="13">DNA-dependent RNA polymerase catalyzes the transcription of DNA into RNA using the four ribonucleoside triphosphates as substrates. Largest and catalytic core component of RNA polymerase III which synthesizes small RNAs, such as 5S rRNA and tRNAs. Forms the polymerase active center together with the second largest subunit. A single-stranded DNA template strand of the promoter is positioned within the central active site cleft of Pol III. A bridging helix emanates from RPC1 and crosses the cleft near the catalytic site and is thought to promote translocation of Pol III by acting as a ratchet that moves the RNA-DNA hybrid through the active site by switching from straight to bent conformations at each step of nucleotide addition.</text>
</comment>
<dbReference type="FunFam" id="3.30.1490.180:FF:000002">
    <property type="entry name" value="DNA-directed RNA polymerase subunit"/>
    <property type="match status" value="1"/>
</dbReference>
<keyword evidence="6 14" id="KW-0548">Nucleotidyltransferase</keyword>
<evidence type="ECO:0000256" key="3">
    <source>
        <dbReference type="ARBA" id="ARBA00011206"/>
    </source>
</evidence>
<evidence type="ECO:0000256" key="13">
    <source>
        <dbReference type="ARBA" id="ARBA00058108"/>
    </source>
</evidence>
<comment type="caution">
    <text evidence="16">The sequence shown here is derived from an EMBL/GenBank/DDBJ whole genome shotgun (WGS) entry which is preliminary data.</text>
</comment>
<dbReference type="GO" id="GO:0006351">
    <property type="term" value="P:DNA-templated transcription"/>
    <property type="evidence" value="ECO:0007669"/>
    <property type="project" value="InterPro"/>
</dbReference>
<dbReference type="OrthoDB" id="270392at2759"/>
<dbReference type="Gene3D" id="2.40.40.20">
    <property type="match status" value="1"/>
</dbReference>
<evidence type="ECO:0000256" key="9">
    <source>
        <dbReference type="ARBA" id="ARBA00022842"/>
    </source>
</evidence>
<dbReference type="InterPro" id="IPR042102">
    <property type="entry name" value="RNA_pol_Rpb1_3_sf"/>
</dbReference>
<dbReference type="GO" id="GO:0005634">
    <property type="term" value="C:nucleus"/>
    <property type="evidence" value="ECO:0007669"/>
    <property type="project" value="UniProtKB-SubCell"/>
</dbReference>
<dbReference type="Pfam" id="PF04997">
    <property type="entry name" value="RNA_pol_Rpb1_1"/>
    <property type="match status" value="1"/>
</dbReference>
<dbReference type="FunFam" id="4.10.860.120:FF:000004">
    <property type="entry name" value="DNA-directed RNA polymerase subunit"/>
    <property type="match status" value="1"/>
</dbReference>
<keyword evidence="8" id="KW-0862">Zinc</keyword>
<dbReference type="GO" id="GO:0003677">
    <property type="term" value="F:DNA binding"/>
    <property type="evidence" value="ECO:0007669"/>
    <property type="project" value="InterPro"/>
</dbReference>
<dbReference type="FunCoup" id="A0A1Z5JM39">
    <property type="interactions" value="699"/>
</dbReference>
<evidence type="ECO:0000256" key="12">
    <source>
        <dbReference type="ARBA" id="ARBA00048552"/>
    </source>
</evidence>
<comment type="subunit">
    <text evidence="3">Component of the RNA polymerase III (Pol III) complex consisting of 17 subunits.</text>
</comment>
<keyword evidence="17" id="KW-1185">Reference proteome</keyword>
<dbReference type="NCBIfam" id="NF006336">
    <property type="entry name" value="PRK08566.1"/>
    <property type="match status" value="1"/>
</dbReference>
<dbReference type="InterPro" id="IPR015700">
    <property type="entry name" value="RPC1"/>
</dbReference>
<accession>A0A1Z5JM39</accession>
<dbReference type="Gene3D" id="6.20.50.80">
    <property type="match status" value="1"/>
</dbReference>